<dbReference type="PANTHER" id="PTHR11380:SF16">
    <property type="entry name" value="TRANSCRIPTION INITIATION PROTEIN SPT3 HOMOLOG"/>
    <property type="match status" value="1"/>
</dbReference>
<evidence type="ECO:0000256" key="4">
    <source>
        <dbReference type="ARBA" id="ARBA00023242"/>
    </source>
</evidence>
<evidence type="ECO:0008006" key="7">
    <source>
        <dbReference type="Google" id="ProtNLM"/>
    </source>
</evidence>
<organism evidence="5 6">
    <name type="scientific">Elysia crispata</name>
    <name type="common">lettuce slug</name>
    <dbReference type="NCBI Taxonomy" id="231223"/>
    <lineage>
        <taxon>Eukaryota</taxon>
        <taxon>Metazoa</taxon>
        <taxon>Spiralia</taxon>
        <taxon>Lophotrochozoa</taxon>
        <taxon>Mollusca</taxon>
        <taxon>Gastropoda</taxon>
        <taxon>Heterobranchia</taxon>
        <taxon>Euthyneura</taxon>
        <taxon>Panpulmonata</taxon>
        <taxon>Sacoglossa</taxon>
        <taxon>Placobranchoidea</taxon>
        <taxon>Plakobranchidae</taxon>
        <taxon>Elysia</taxon>
    </lineage>
</organism>
<comment type="caution">
    <text evidence="5">The sequence shown here is derived from an EMBL/GenBank/DDBJ whole genome shotgun (WGS) entry which is preliminary data.</text>
</comment>
<keyword evidence="2" id="KW-0805">Transcription regulation</keyword>
<dbReference type="GO" id="GO:0006366">
    <property type="term" value="P:transcription by RNA polymerase II"/>
    <property type="evidence" value="ECO:0007669"/>
    <property type="project" value="InterPro"/>
</dbReference>
<name>A0AAE0YWL1_9GAST</name>
<protein>
    <recommendedName>
        <fullName evidence="7">Transcription initiation protein SPT3 homolog</fullName>
    </recommendedName>
</protein>
<dbReference type="GO" id="GO:0003713">
    <property type="term" value="F:transcription coactivator activity"/>
    <property type="evidence" value="ECO:0007669"/>
    <property type="project" value="TreeGrafter"/>
</dbReference>
<dbReference type="EMBL" id="JAWDGP010005281">
    <property type="protein sequence ID" value="KAK3758260.1"/>
    <property type="molecule type" value="Genomic_DNA"/>
</dbReference>
<proteinExistence type="predicted"/>
<reference evidence="5" key="1">
    <citation type="journal article" date="2023" name="G3 (Bethesda)">
        <title>A reference genome for the long-term kleptoplast-retaining sea slug Elysia crispata morphotype clarki.</title>
        <authorList>
            <person name="Eastman K.E."/>
            <person name="Pendleton A.L."/>
            <person name="Shaikh M.A."/>
            <person name="Suttiyut T."/>
            <person name="Ogas R."/>
            <person name="Tomko P."/>
            <person name="Gavelis G."/>
            <person name="Widhalm J.R."/>
            <person name="Wisecaver J.H."/>
        </authorList>
    </citation>
    <scope>NUCLEOTIDE SEQUENCE</scope>
    <source>
        <strain evidence="5">ECLA1</strain>
    </source>
</reference>
<evidence type="ECO:0000313" key="6">
    <source>
        <dbReference type="Proteomes" id="UP001283361"/>
    </source>
</evidence>
<dbReference type="Proteomes" id="UP001283361">
    <property type="component" value="Unassembled WGS sequence"/>
</dbReference>
<sequence length="292" mass="33159">MTVFTIMEKLKRLLRYYEVKDMKHVIKSSVSLVDETGKAEVLANEEKKKDSKIMGKNRQVCYDFLSAIDQTGELLALFDDKDVDPVKHERLLATELQSQGMDTKQYLDFCQARQANFSRKYTKSQRFRDWLQLNLKSEIQLSAAAVELFSYMAYEAVAQIVDLALLVKQDQRARPGDPVSKHIPGLCVNYTDLYVGSVYSREDVASQSSGLDVHTPADGLHVATGSFASKYSKKKRKKSGSLNSVDSDWNNTILPEDIREACRRYFLETSPFASINKYSSSHHSPWKANLCT</sequence>
<dbReference type="InterPro" id="IPR003195">
    <property type="entry name" value="TFIID_TAF13"/>
</dbReference>
<dbReference type="AlphaFoldDB" id="A0AAE0YWL1"/>
<evidence type="ECO:0000256" key="1">
    <source>
        <dbReference type="ARBA" id="ARBA00004123"/>
    </source>
</evidence>
<gene>
    <name evidence="5" type="ORF">RRG08_036531</name>
</gene>
<dbReference type="PANTHER" id="PTHR11380">
    <property type="entry name" value="TRANSCRIPTION INITIATION FACTOR TFIID/SUPT3-RELATED"/>
    <property type="match status" value="1"/>
</dbReference>
<comment type="subcellular location">
    <subcellularLocation>
        <location evidence="1">Nucleus</location>
    </subcellularLocation>
</comment>
<evidence type="ECO:0000313" key="5">
    <source>
        <dbReference type="EMBL" id="KAK3758260.1"/>
    </source>
</evidence>
<accession>A0AAE0YWL1</accession>
<keyword evidence="6" id="KW-1185">Reference proteome</keyword>
<dbReference type="GO" id="GO:0005634">
    <property type="term" value="C:nucleus"/>
    <property type="evidence" value="ECO:0007669"/>
    <property type="project" value="UniProtKB-SubCell"/>
</dbReference>
<evidence type="ECO:0000256" key="3">
    <source>
        <dbReference type="ARBA" id="ARBA00023163"/>
    </source>
</evidence>
<keyword evidence="3" id="KW-0804">Transcription</keyword>
<evidence type="ECO:0000256" key="2">
    <source>
        <dbReference type="ARBA" id="ARBA00023015"/>
    </source>
</evidence>
<keyword evidence="4" id="KW-0539">Nucleus</keyword>